<proteinExistence type="inferred from homology"/>
<evidence type="ECO:0000313" key="7">
    <source>
        <dbReference type="Proteomes" id="UP001558652"/>
    </source>
</evidence>
<feature type="binding site" evidence="5">
    <location>
        <position position="91"/>
    </location>
    <ligand>
        <name>Fe cation</name>
        <dbReference type="ChEBI" id="CHEBI:24875"/>
        <note>catalytic</note>
    </ligand>
</feature>
<evidence type="ECO:0000256" key="2">
    <source>
        <dbReference type="ARBA" id="ARBA00022723"/>
    </source>
</evidence>
<organism evidence="6 7">
    <name type="scientific">Ranatra chinensis</name>
    <dbReference type="NCBI Taxonomy" id="642074"/>
    <lineage>
        <taxon>Eukaryota</taxon>
        <taxon>Metazoa</taxon>
        <taxon>Ecdysozoa</taxon>
        <taxon>Arthropoda</taxon>
        <taxon>Hexapoda</taxon>
        <taxon>Insecta</taxon>
        <taxon>Pterygota</taxon>
        <taxon>Neoptera</taxon>
        <taxon>Paraneoptera</taxon>
        <taxon>Hemiptera</taxon>
        <taxon>Heteroptera</taxon>
        <taxon>Panheteroptera</taxon>
        <taxon>Nepomorpha</taxon>
        <taxon>Nepidae</taxon>
        <taxon>Ranatrinae</taxon>
        <taxon>Ranatra</taxon>
    </lineage>
</organism>
<gene>
    <name evidence="6" type="ORF">AAG570_002392</name>
</gene>
<dbReference type="AlphaFoldDB" id="A0ABD0Y7W2"/>
<comment type="caution">
    <text evidence="6">The sequence shown here is derived from an EMBL/GenBank/DDBJ whole genome shotgun (WGS) entry which is preliminary data.</text>
</comment>
<comment type="cofactor">
    <cofactor evidence="5">
        <name>Fe(2+)</name>
        <dbReference type="ChEBI" id="CHEBI:29033"/>
    </cofactor>
    <text evidence="5">Binds 1 Fe(2+) ion per subunit.</text>
</comment>
<comment type="similarity">
    <text evidence="1">Belongs to the carotenoid oxygenase family.</text>
</comment>
<keyword evidence="2 5" id="KW-0479">Metal-binding</keyword>
<keyword evidence="4 5" id="KW-0408">Iron</keyword>
<dbReference type="PANTHER" id="PTHR10543">
    <property type="entry name" value="BETA-CAROTENE DIOXYGENASE"/>
    <property type="match status" value="1"/>
</dbReference>
<sequence length="305" mass="35102">MEIISKLKSRWKTCYSYIHSFGMTDRWIVFIEQPLLVKGLKLLTAHLNRKTMRDCSEWCPEEKNVFYIIDKSTGKVLPIEYESEKSFFVFHHINAYEEDNHLVVDVIGQDKPEILDNMFLDMLRNSDCKHGNKGSVWRFVLPLAENIKDLPENQNLVGLKYSSATATRKDDTVIVNYEIFTEPAYELPTVNRAFNGKPYKYFYAGGLHDESVYKNCIIKVNLETKEVTTWKDSEYCFSGPTEFISRPGAVQEDDGVLLTAVTDIRHDRRGYLVILDAATMTEIARAQVTEHVPCAVHGLFLPNLE</sequence>
<dbReference type="PANTHER" id="PTHR10543:SF24">
    <property type="entry name" value="CAROTENOID ISOMEROOXYGENASE"/>
    <property type="match status" value="1"/>
</dbReference>
<evidence type="ECO:0000256" key="4">
    <source>
        <dbReference type="ARBA" id="ARBA00023004"/>
    </source>
</evidence>
<feature type="binding site" evidence="5">
    <location>
        <position position="297"/>
    </location>
    <ligand>
        <name>Fe cation</name>
        <dbReference type="ChEBI" id="CHEBI:24875"/>
        <note>catalytic</note>
    </ligand>
</feature>
<feature type="binding site" evidence="5">
    <location>
        <position position="19"/>
    </location>
    <ligand>
        <name>Fe cation</name>
        <dbReference type="ChEBI" id="CHEBI:24875"/>
        <note>catalytic</note>
    </ligand>
</feature>
<evidence type="ECO:0000256" key="1">
    <source>
        <dbReference type="ARBA" id="ARBA00006787"/>
    </source>
</evidence>
<keyword evidence="3" id="KW-0560">Oxidoreductase</keyword>
<protein>
    <submittedName>
        <fullName evidence="6">Uncharacterized protein</fullName>
    </submittedName>
</protein>
<dbReference type="GO" id="GO:0046872">
    <property type="term" value="F:metal ion binding"/>
    <property type="evidence" value="ECO:0007669"/>
    <property type="project" value="UniProtKB-KW"/>
</dbReference>
<evidence type="ECO:0000256" key="5">
    <source>
        <dbReference type="PIRSR" id="PIRSR604294-1"/>
    </source>
</evidence>
<dbReference type="GO" id="GO:0016491">
    <property type="term" value="F:oxidoreductase activity"/>
    <property type="evidence" value="ECO:0007669"/>
    <property type="project" value="UniProtKB-KW"/>
</dbReference>
<dbReference type="Proteomes" id="UP001558652">
    <property type="component" value="Unassembled WGS sequence"/>
</dbReference>
<evidence type="ECO:0000256" key="3">
    <source>
        <dbReference type="ARBA" id="ARBA00023002"/>
    </source>
</evidence>
<dbReference type="Pfam" id="PF03055">
    <property type="entry name" value="RPE65"/>
    <property type="match status" value="1"/>
</dbReference>
<keyword evidence="7" id="KW-1185">Reference proteome</keyword>
<dbReference type="EMBL" id="JBFDAA010000012">
    <property type="protein sequence ID" value="KAL1123306.1"/>
    <property type="molecule type" value="Genomic_DNA"/>
</dbReference>
<evidence type="ECO:0000313" key="6">
    <source>
        <dbReference type="EMBL" id="KAL1123306.1"/>
    </source>
</evidence>
<reference evidence="6 7" key="1">
    <citation type="submission" date="2024-07" db="EMBL/GenBank/DDBJ databases">
        <title>Chromosome-level genome assembly of the water stick insect Ranatra chinensis (Heteroptera: Nepidae).</title>
        <authorList>
            <person name="Liu X."/>
        </authorList>
    </citation>
    <scope>NUCLEOTIDE SEQUENCE [LARGE SCALE GENOMIC DNA]</scope>
    <source>
        <strain evidence="6">Cailab_2021Rc</strain>
        <tissue evidence="6">Muscle</tissue>
    </source>
</reference>
<dbReference type="InterPro" id="IPR004294">
    <property type="entry name" value="Carotenoid_Oase"/>
</dbReference>
<name>A0ABD0Y7W2_9HEMI</name>
<accession>A0ABD0Y7W2</accession>